<proteinExistence type="predicted"/>
<evidence type="ECO:0000313" key="2">
    <source>
        <dbReference type="EMBL" id="CAD8888752.1"/>
    </source>
</evidence>
<accession>A0A7S1FTK0</accession>
<dbReference type="EMBL" id="HBFR01022172">
    <property type="protein sequence ID" value="CAD8888752.1"/>
    <property type="molecule type" value="Transcribed_RNA"/>
</dbReference>
<dbReference type="AlphaFoldDB" id="A0A7S1FTK0"/>
<name>A0A7S1FTK0_9STRA</name>
<organism evidence="2">
    <name type="scientific">Corethron hystrix</name>
    <dbReference type="NCBI Taxonomy" id="216773"/>
    <lineage>
        <taxon>Eukaryota</taxon>
        <taxon>Sar</taxon>
        <taxon>Stramenopiles</taxon>
        <taxon>Ochrophyta</taxon>
        <taxon>Bacillariophyta</taxon>
        <taxon>Coscinodiscophyceae</taxon>
        <taxon>Corethrophycidae</taxon>
        <taxon>Corethrales</taxon>
        <taxon>Corethraceae</taxon>
        <taxon>Corethron</taxon>
    </lineage>
</organism>
<reference evidence="2" key="1">
    <citation type="submission" date="2021-01" db="EMBL/GenBank/DDBJ databases">
        <authorList>
            <person name="Corre E."/>
            <person name="Pelletier E."/>
            <person name="Niang G."/>
            <person name="Scheremetjew M."/>
            <person name="Finn R."/>
            <person name="Kale V."/>
            <person name="Holt S."/>
            <person name="Cochrane G."/>
            <person name="Meng A."/>
            <person name="Brown T."/>
            <person name="Cohen L."/>
        </authorList>
    </citation>
    <scope>NUCLEOTIDE SEQUENCE</scope>
    <source>
        <strain evidence="2">308</strain>
    </source>
</reference>
<evidence type="ECO:0000256" key="1">
    <source>
        <dbReference type="SAM" id="MobiDB-lite"/>
    </source>
</evidence>
<gene>
    <name evidence="2" type="ORF">CHYS00102_LOCUS15952</name>
</gene>
<sequence>MRNVSKMDENKFETNDNPPELEENFDQKLFFAFEDYWQEGMRLWEFFQKSLEDDYLGRKWNDLTSLQQNDIQAELEFISEKFEKYRIADNSKKSCQALYLSSGGVIVGSLGTLAAVGIPCAVASAGGYHYNAVRKDKCRREIVTYYHRCQEKSKKNPAVGKWVCPFIRVFAEGASWSISEQLNELHSFKKLVSAEFV</sequence>
<feature type="region of interest" description="Disordered" evidence="1">
    <location>
        <begin position="1"/>
        <end position="20"/>
    </location>
</feature>
<feature type="compositionally biased region" description="Basic and acidic residues" evidence="1">
    <location>
        <begin position="1"/>
        <end position="14"/>
    </location>
</feature>
<protein>
    <submittedName>
        <fullName evidence="2">Uncharacterized protein</fullName>
    </submittedName>
</protein>